<evidence type="ECO:0000313" key="3">
    <source>
        <dbReference type="Proteomes" id="UP000477311"/>
    </source>
</evidence>
<accession>A0A6M1RWE5</accession>
<keyword evidence="3" id="KW-1185">Reference proteome</keyword>
<dbReference type="InterPro" id="IPR002052">
    <property type="entry name" value="DNA_methylase_N6_adenine_CS"/>
</dbReference>
<dbReference type="GO" id="GO:0003676">
    <property type="term" value="F:nucleic acid binding"/>
    <property type="evidence" value="ECO:0007669"/>
    <property type="project" value="InterPro"/>
</dbReference>
<organism evidence="2 3">
    <name type="scientific">Limisphaera ngatamarikiensis</name>
    <dbReference type="NCBI Taxonomy" id="1324935"/>
    <lineage>
        <taxon>Bacteria</taxon>
        <taxon>Pseudomonadati</taxon>
        <taxon>Verrucomicrobiota</taxon>
        <taxon>Verrucomicrobiia</taxon>
        <taxon>Limisphaerales</taxon>
        <taxon>Limisphaeraceae</taxon>
        <taxon>Limisphaera</taxon>
    </lineage>
</organism>
<evidence type="ECO:0000259" key="1">
    <source>
        <dbReference type="Pfam" id="PF06634"/>
    </source>
</evidence>
<dbReference type="GO" id="GO:0032259">
    <property type="term" value="P:methylation"/>
    <property type="evidence" value="ECO:0007669"/>
    <property type="project" value="InterPro"/>
</dbReference>
<dbReference type="Pfam" id="PF06634">
    <property type="entry name" value="DUF1156"/>
    <property type="match status" value="1"/>
</dbReference>
<dbReference type="RefSeq" id="WP_165106897.1">
    <property type="nucleotide sequence ID" value="NZ_JAAKYA010000043.1"/>
</dbReference>
<dbReference type="InterPro" id="IPR029063">
    <property type="entry name" value="SAM-dependent_MTases_sf"/>
</dbReference>
<dbReference type="GO" id="GO:0008168">
    <property type="term" value="F:methyltransferase activity"/>
    <property type="evidence" value="ECO:0007669"/>
    <property type="project" value="InterPro"/>
</dbReference>
<dbReference type="AlphaFoldDB" id="A0A6M1RWE5"/>
<dbReference type="Gene3D" id="3.40.50.150">
    <property type="entry name" value="Vaccinia Virus protein VP39"/>
    <property type="match status" value="1"/>
</dbReference>
<protein>
    <submittedName>
        <fullName evidence="2">DUF1156 domain-containing protein</fullName>
    </submittedName>
</protein>
<sequence length="998" mass="109527">MKDPDKRLIEDYLPIQAISAEASREKSVRKGHISTLHLWWARRPLVACRAAVYAALVPAARFVPDNGPDNKKQSLGRANAAKFLERLCQYPGSPQTIAEAQRHILQAHAERLSAQTGKPVTVEDILEGRAPRPKVLDMFAGGGAIPLEALRLGCEAYALDLNPVAHIIELCTLVYPQKYGKPDPTARGLTGPKNANGETTWGGLANEVRYWGNWVLQKVKAEIGDLYPPIPDPEAGATESLRQADMWQARETVPTGCLVPVAYLWTRTVRCKNPNCGATVPLVRQTWLCKKKDRYVALRMIAPKGQKQVRFEVVESASEKGLGFDPAGFSKGGNATCPFCGTVADSDYVKAEGRAKRMGQQMMAIVCTRPGRQGKIYLSADDFPQFRPDDEAIRNRIEALCRRTGLTVPSEPVPSLDSFTCKTHLYGLCTWGDLFTPRQMLCLLTFAAAVRQCVGELERASVESERAKAVATYLALLVDRIAMLNSSLCTWHVTREVMGNMFARQALPMVWDFAELAPFGGGSGSGEGALDWIVGVAETQANSGLPATVTRGTAMALPWGSGQAGSLTQFDAVVTDPPYYDNVSYANLSDFFYVWLRRTIGELYLEHFAAEATPKKGEAVAEASRHGGRKENARQAYEQMMARSFAEANRVLKPGGPMVVVYAHKTTLGWSTLVDALRRAGFMVTEAWPLDTEMQARVLAKESAALASSIFLVARKREGALTPGPSARGRGELVGSYEDQVRPELEHIVRERVDTLWKMGIAGADLVIAAVGAGLRAYTRFARVEYANGEEVPADRFLAEVEGVVLETLLEKIFGLPGSGVAAVDGPSRFYVLWRYAYKAAELDAGEAIVFTYGQNVELDGPKGLSTGRHALVEKKKGKYRLRDFTERGRDEKLGLPADDGTPAPVIDTLHRILWLVENQTRALNKFLDEARPDRERLRLVAQALAGRALSGAVEDERGVITTPAEQEALKKLLANWRTLIDQRLAAEEGTLFDLGRK</sequence>
<name>A0A6M1RWE5_9BACT</name>
<dbReference type="EMBL" id="JAAKYA010000043">
    <property type="protein sequence ID" value="NGO39092.1"/>
    <property type="molecule type" value="Genomic_DNA"/>
</dbReference>
<gene>
    <name evidence="2" type="ORF">G4L39_06730</name>
</gene>
<feature type="domain" description="DUF1156" evidence="1">
    <location>
        <begin position="12"/>
        <end position="81"/>
    </location>
</feature>
<dbReference type="Proteomes" id="UP000477311">
    <property type="component" value="Unassembled WGS sequence"/>
</dbReference>
<dbReference type="PROSITE" id="PS00092">
    <property type="entry name" value="N6_MTASE"/>
    <property type="match status" value="1"/>
</dbReference>
<dbReference type="InterPro" id="IPR009537">
    <property type="entry name" value="DUF1156"/>
</dbReference>
<evidence type="ECO:0000313" key="2">
    <source>
        <dbReference type="EMBL" id="NGO39092.1"/>
    </source>
</evidence>
<dbReference type="SUPFAM" id="SSF53335">
    <property type="entry name" value="S-adenosyl-L-methionine-dependent methyltransferases"/>
    <property type="match status" value="2"/>
</dbReference>
<comment type="caution">
    <text evidence="2">The sequence shown here is derived from an EMBL/GenBank/DDBJ whole genome shotgun (WGS) entry which is preliminary data.</text>
</comment>
<proteinExistence type="predicted"/>
<reference evidence="2 3" key="1">
    <citation type="submission" date="2020-02" db="EMBL/GenBank/DDBJ databases">
        <title>Draft genome sequence of Limisphaera ngatamarikiensis NGM72.4T, a thermophilic Verrucomicrobia grouped in subdivision 3.</title>
        <authorList>
            <person name="Carere C.R."/>
            <person name="Steen J."/>
            <person name="Hugenholtz P."/>
            <person name="Stott M.B."/>
        </authorList>
    </citation>
    <scope>NUCLEOTIDE SEQUENCE [LARGE SCALE GENOMIC DNA]</scope>
    <source>
        <strain evidence="2 3">NGM72.4</strain>
    </source>
</reference>